<name>A0A6A7BZT8_9PEZI</name>
<dbReference type="OrthoDB" id="5413827at2759"/>
<proteinExistence type="predicted"/>
<dbReference type="Proteomes" id="UP000799421">
    <property type="component" value="Unassembled WGS sequence"/>
</dbReference>
<gene>
    <name evidence="1" type="ORF">K470DRAFT_257937</name>
</gene>
<dbReference type="EMBL" id="MU005981">
    <property type="protein sequence ID" value="KAF2860487.1"/>
    <property type="molecule type" value="Genomic_DNA"/>
</dbReference>
<dbReference type="AlphaFoldDB" id="A0A6A7BZT8"/>
<evidence type="ECO:0000313" key="1">
    <source>
        <dbReference type="EMBL" id="KAF2860487.1"/>
    </source>
</evidence>
<evidence type="ECO:0008006" key="3">
    <source>
        <dbReference type="Google" id="ProtNLM"/>
    </source>
</evidence>
<evidence type="ECO:0000313" key="2">
    <source>
        <dbReference type="Proteomes" id="UP000799421"/>
    </source>
</evidence>
<reference evidence="1" key="1">
    <citation type="journal article" date="2020" name="Stud. Mycol.">
        <title>101 Dothideomycetes genomes: a test case for predicting lifestyles and emergence of pathogens.</title>
        <authorList>
            <person name="Haridas S."/>
            <person name="Albert R."/>
            <person name="Binder M."/>
            <person name="Bloem J."/>
            <person name="Labutti K."/>
            <person name="Salamov A."/>
            <person name="Andreopoulos B."/>
            <person name="Baker S."/>
            <person name="Barry K."/>
            <person name="Bills G."/>
            <person name="Bluhm B."/>
            <person name="Cannon C."/>
            <person name="Castanera R."/>
            <person name="Culley D."/>
            <person name="Daum C."/>
            <person name="Ezra D."/>
            <person name="Gonzalez J."/>
            <person name="Henrissat B."/>
            <person name="Kuo A."/>
            <person name="Liang C."/>
            <person name="Lipzen A."/>
            <person name="Lutzoni F."/>
            <person name="Magnuson J."/>
            <person name="Mondo S."/>
            <person name="Nolan M."/>
            <person name="Ohm R."/>
            <person name="Pangilinan J."/>
            <person name="Park H.-J."/>
            <person name="Ramirez L."/>
            <person name="Alfaro M."/>
            <person name="Sun H."/>
            <person name="Tritt A."/>
            <person name="Yoshinaga Y."/>
            <person name="Zwiers L.-H."/>
            <person name="Turgeon B."/>
            <person name="Goodwin S."/>
            <person name="Spatafora J."/>
            <person name="Crous P."/>
            <person name="Grigoriev I."/>
        </authorList>
    </citation>
    <scope>NUCLEOTIDE SEQUENCE</scope>
    <source>
        <strain evidence="1">CBS 480.64</strain>
    </source>
</reference>
<sequence length="253" mass="29172">MNEARGRRDKVFQNNSMLRLLNNIASFNLWHTKKVSPLSMPAEIRNHIFSYVFTPNGNPSQLRVLLVCRHIYEEFKPMAYMRTNFKISEGALRCGIFPKAAPLLIANTLKTVRYITLSIPHPALSRMNGEALPWLDYTNLTLELLTMDLRRVSRRERLKVLIEFYRMFALVTTVKAMTEVEHQVNMVKILASSRNELDDIHYWLLRLVHVSLRHRIALLSAQERKGRDCIVIDLNRSLEGSGAGLGRAVVKNC</sequence>
<accession>A0A6A7BZT8</accession>
<organism evidence="1 2">
    <name type="scientific">Piedraia hortae CBS 480.64</name>
    <dbReference type="NCBI Taxonomy" id="1314780"/>
    <lineage>
        <taxon>Eukaryota</taxon>
        <taxon>Fungi</taxon>
        <taxon>Dikarya</taxon>
        <taxon>Ascomycota</taxon>
        <taxon>Pezizomycotina</taxon>
        <taxon>Dothideomycetes</taxon>
        <taxon>Dothideomycetidae</taxon>
        <taxon>Capnodiales</taxon>
        <taxon>Piedraiaceae</taxon>
        <taxon>Piedraia</taxon>
    </lineage>
</organism>
<keyword evidence="2" id="KW-1185">Reference proteome</keyword>
<protein>
    <recommendedName>
        <fullName evidence="3">F-box domain-containing protein</fullName>
    </recommendedName>
</protein>